<evidence type="ECO:0000256" key="8">
    <source>
        <dbReference type="HAMAP-Rule" id="MF_01170"/>
    </source>
</evidence>
<sequence length="162" mass="19248">MEYKTPIIAKKLGVSPKAVVRIAQQLNLNIEKNKYGHFIFTQDDLDKMLEYHRSHIEQTLSPAIISQVEPSTDFEQFVTQLNTITHRLNRIEEKMQDKADDVVNYQLLQHRREMEEMMDRIQKLEAALEKKEPIYITPDITPTYEREEKPKRRKMILSIFGF</sequence>
<dbReference type="GO" id="GO:0007059">
    <property type="term" value="P:chromosome segregation"/>
    <property type="evidence" value="ECO:0007669"/>
    <property type="project" value="UniProtKB-UniRule"/>
</dbReference>
<comment type="similarity">
    <text evidence="8">Belongs to the RacA family.</text>
</comment>
<reference evidence="9 10" key="1">
    <citation type="submission" date="2017-02" db="EMBL/GenBank/DDBJ databases">
        <title>Bacillus pseudomycoides isolate FSL K6-0042.</title>
        <authorList>
            <person name="Kovac J."/>
        </authorList>
    </citation>
    <scope>NUCLEOTIDE SEQUENCE [LARGE SCALE GENOMIC DNA]</scope>
    <source>
        <strain evidence="9 10">FSL K6-0042</strain>
    </source>
</reference>
<keyword evidence="4 8" id="KW-0749">Sporulation</keyword>
<comment type="function">
    <text evidence="8">Required for the formation of axial filaments and for anchoring the origin regions at the cell poles in sporulating cells, thus ensuring proper chromosome segregation in the prespore. Binds in a dispersed manner throughout the chromosome but preferentially to sites clustered in the origin portion of the chromosome, causing condensation of the chromosome and its remodeling into an elongated, anchored structure.</text>
</comment>
<evidence type="ECO:0000256" key="5">
    <source>
        <dbReference type="ARBA" id="ARBA00023054"/>
    </source>
</evidence>
<evidence type="ECO:0000256" key="2">
    <source>
        <dbReference type="ARBA" id="ARBA00022618"/>
    </source>
</evidence>
<comment type="subcellular location">
    <subcellularLocation>
        <location evidence="8">Cytoplasm</location>
    </subcellularLocation>
    <text evidence="8">Localizes to cell poles and nucleoid.</text>
</comment>
<dbReference type="RefSeq" id="WP_016114735.1">
    <property type="nucleotide sequence ID" value="NZ_CP189809.1"/>
</dbReference>
<dbReference type="EMBL" id="MWPX01000022">
    <property type="protein sequence ID" value="OUM47485.1"/>
    <property type="molecule type" value="Genomic_DNA"/>
</dbReference>
<feature type="DNA-binding region" description="H-T-H motif" evidence="8">
    <location>
        <begin position="5"/>
        <end position="25"/>
    </location>
</feature>
<dbReference type="InterPro" id="IPR023522">
    <property type="entry name" value="Chrosome_anchoring_RacA"/>
</dbReference>
<evidence type="ECO:0000256" key="1">
    <source>
        <dbReference type="ARBA" id="ARBA00022490"/>
    </source>
</evidence>
<name>A0A1Y3MAM6_9BACI</name>
<dbReference type="GO" id="GO:0030261">
    <property type="term" value="P:chromosome condensation"/>
    <property type="evidence" value="ECO:0007669"/>
    <property type="project" value="UniProtKB-UniRule"/>
</dbReference>
<proteinExistence type="inferred from homology"/>
<keyword evidence="1 8" id="KW-0963">Cytoplasm</keyword>
<feature type="coiled-coil region" evidence="8">
    <location>
        <begin position="81"/>
        <end position="131"/>
    </location>
</feature>
<dbReference type="GO" id="GO:0005737">
    <property type="term" value="C:cytoplasm"/>
    <property type="evidence" value="ECO:0007669"/>
    <property type="project" value="UniProtKB-SubCell"/>
</dbReference>
<keyword evidence="2 8" id="KW-0132">Cell division</keyword>
<evidence type="ECO:0000313" key="9">
    <source>
        <dbReference type="EMBL" id="OUM47485.1"/>
    </source>
</evidence>
<accession>A0A1Y3MAM6</accession>
<dbReference type="HAMAP" id="MF_01170">
    <property type="entry name" value="RacA"/>
    <property type="match status" value="1"/>
</dbReference>
<organism evidence="9 10">
    <name type="scientific">Bacillus pseudomycoides</name>
    <dbReference type="NCBI Taxonomy" id="64104"/>
    <lineage>
        <taxon>Bacteria</taxon>
        <taxon>Bacillati</taxon>
        <taxon>Bacillota</taxon>
        <taxon>Bacilli</taxon>
        <taxon>Bacillales</taxon>
        <taxon>Bacillaceae</taxon>
        <taxon>Bacillus</taxon>
        <taxon>Bacillus cereus group</taxon>
    </lineage>
</organism>
<dbReference type="Proteomes" id="UP000195321">
    <property type="component" value="Unassembled WGS sequence"/>
</dbReference>
<keyword evidence="3 8" id="KW-0159">Chromosome partition</keyword>
<evidence type="ECO:0000256" key="4">
    <source>
        <dbReference type="ARBA" id="ARBA00022969"/>
    </source>
</evidence>
<evidence type="ECO:0000256" key="6">
    <source>
        <dbReference type="ARBA" id="ARBA00023125"/>
    </source>
</evidence>
<keyword evidence="7 8" id="KW-0131">Cell cycle</keyword>
<dbReference type="GO" id="GO:0030435">
    <property type="term" value="P:sporulation resulting in formation of a cellular spore"/>
    <property type="evidence" value="ECO:0007669"/>
    <property type="project" value="UniProtKB-UniRule"/>
</dbReference>
<evidence type="ECO:0000313" key="10">
    <source>
        <dbReference type="Proteomes" id="UP000195321"/>
    </source>
</evidence>
<keyword evidence="6 8" id="KW-0238">DNA-binding</keyword>
<comment type="caution">
    <text evidence="9">The sequence shown here is derived from an EMBL/GenBank/DDBJ whole genome shotgun (WGS) entry which is preliminary data.</text>
</comment>
<protein>
    <recommendedName>
        <fullName evidence="8">Chromosome-anchoring protein RacA</fullName>
    </recommendedName>
</protein>
<gene>
    <name evidence="8 9" type="primary">racA</name>
    <name evidence="9" type="ORF">BW425_18000</name>
</gene>
<evidence type="ECO:0000256" key="3">
    <source>
        <dbReference type="ARBA" id="ARBA00022829"/>
    </source>
</evidence>
<dbReference type="GO" id="GO:0008356">
    <property type="term" value="P:asymmetric cell division"/>
    <property type="evidence" value="ECO:0007669"/>
    <property type="project" value="UniProtKB-UniRule"/>
</dbReference>
<dbReference type="AlphaFoldDB" id="A0A1Y3MAM6"/>
<keyword evidence="5 8" id="KW-0175">Coiled coil</keyword>
<dbReference type="GO" id="GO:0003690">
    <property type="term" value="F:double-stranded DNA binding"/>
    <property type="evidence" value="ECO:0007669"/>
    <property type="project" value="UniProtKB-UniRule"/>
</dbReference>
<dbReference type="Gene3D" id="1.10.1660.10">
    <property type="match status" value="1"/>
</dbReference>
<evidence type="ECO:0000256" key="7">
    <source>
        <dbReference type="ARBA" id="ARBA00023306"/>
    </source>
</evidence>